<name>A0AA51MR37_9GAMM</name>
<dbReference type="Pfam" id="PF09701">
    <property type="entry name" value="Cas_Cmr5"/>
    <property type="match status" value="1"/>
</dbReference>
<dbReference type="Gene3D" id="1.10.520.30">
    <property type="entry name" value="AF1862-like domain"/>
    <property type="match status" value="1"/>
</dbReference>
<dbReference type="EMBL" id="JAVFKN010000034">
    <property type="protein sequence ID" value="MDQ5770590.1"/>
    <property type="molecule type" value="Genomic_DNA"/>
</dbReference>
<proteinExistence type="inferred from homology"/>
<gene>
    <name evidence="7" type="primary">cmr5</name>
    <name evidence="6" type="ORF">RCC75_18830</name>
    <name evidence="7" type="ORF">RCG00_00880</name>
</gene>
<evidence type="ECO:0000313" key="7">
    <source>
        <dbReference type="EMBL" id="WML86927.1"/>
    </source>
</evidence>
<dbReference type="EMBL" id="CP133217">
    <property type="protein sequence ID" value="WML86927.1"/>
    <property type="molecule type" value="Genomic_DNA"/>
</dbReference>
<evidence type="ECO:0000256" key="5">
    <source>
        <dbReference type="ARBA" id="ARBA00030001"/>
    </source>
</evidence>
<dbReference type="Proteomes" id="UP001223336">
    <property type="component" value="Unassembled WGS sequence"/>
</dbReference>
<evidence type="ECO:0000256" key="4">
    <source>
        <dbReference type="ARBA" id="ARBA00023118"/>
    </source>
</evidence>
<dbReference type="Proteomes" id="UP001229862">
    <property type="component" value="Chromosome"/>
</dbReference>
<keyword evidence="8" id="KW-1185">Reference proteome</keyword>
<dbReference type="GO" id="GO:0051607">
    <property type="term" value="P:defense response to virus"/>
    <property type="evidence" value="ECO:0007669"/>
    <property type="project" value="UniProtKB-KW"/>
</dbReference>
<dbReference type="CDD" id="cd09749">
    <property type="entry name" value="Cmr5_III-B"/>
    <property type="match status" value="1"/>
</dbReference>
<accession>A0AA51MR37</accession>
<organism evidence="7">
    <name type="scientific">Thiothrix subterranea</name>
    <dbReference type="NCBI Taxonomy" id="2735563"/>
    <lineage>
        <taxon>Bacteria</taxon>
        <taxon>Pseudomonadati</taxon>
        <taxon>Pseudomonadota</taxon>
        <taxon>Gammaproteobacteria</taxon>
        <taxon>Thiotrichales</taxon>
        <taxon>Thiotrichaceae</taxon>
        <taxon>Thiothrix</taxon>
    </lineage>
</organism>
<evidence type="ECO:0000256" key="3">
    <source>
        <dbReference type="ARBA" id="ARBA00022490"/>
    </source>
</evidence>
<evidence type="ECO:0000313" key="6">
    <source>
        <dbReference type="EMBL" id="MDQ5770590.1"/>
    </source>
</evidence>
<dbReference type="AlphaFoldDB" id="A0AA51MR37"/>
<evidence type="ECO:0000256" key="2">
    <source>
        <dbReference type="ARBA" id="ARBA00006161"/>
    </source>
</evidence>
<evidence type="ECO:0000313" key="8">
    <source>
        <dbReference type="Proteomes" id="UP001223336"/>
    </source>
</evidence>
<dbReference type="NCBIfam" id="TIGR01881">
    <property type="entry name" value="cas_Cmr5"/>
    <property type="match status" value="1"/>
</dbReference>
<keyword evidence="4" id="KW-0051">Antiviral defense</keyword>
<comment type="subcellular location">
    <subcellularLocation>
        <location evidence="1">Cytoplasm</location>
    </subcellularLocation>
</comment>
<dbReference type="GO" id="GO:0005737">
    <property type="term" value="C:cytoplasm"/>
    <property type="evidence" value="ECO:0007669"/>
    <property type="project" value="UniProtKB-SubCell"/>
</dbReference>
<keyword evidence="3" id="KW-0963">Cytoplasm</keyword>
<dbReference type="RefSeq" id="WP_308136276.1">
    <property type="nucleotide sequence ID" value="NZ_CP133197.1"/>
</dbReference>
<protein>
    <recommendedName>
        <fullName evidence="5">CRISPR type III-B/RAMP module-associated protein Cmr5</fullName>
    </recommendedName>
</protein>
<dbReference type="InterPro" id="IPR010160">
    <property type="entry name" value="CRISPR-assoc_prot_Cmr5"/>
</dbReference>
<dbReference type="SUPFAM" id="SSF158568">
    <property type="entry name" value="AF1862-like"/>
    <property type="match status" value="1"/>
</dbReference>
<dbReference type="InterPro" id="IPR023101">
    <property type="entry name" value="AF1862-like_dom_sf"/>
</dbReference>
<comment type="similarity">
    <text evidence="2">Belongs to the CRISPR system Cmr5 family.</text>
</comment>
<reference evidence="7 8" key="1">
    <citation type="submission" date="2023-08" db="EMBL/GenBank/DDBJ databases">
        <title>New molecular markers tilS and rpoB for phylogenetic and monitoring studies of the genus Thiothrix biodiversity.</title>
        <authorList>
            <person name="Ravin N.V."/>
            <person name="Smolyakov D."/>
            <person name="Markov N.D."/>
            <person name="Beletsky A.V."/>
            <person name="Mardanov A.V."/>
            <person name="Rudenko T.S."/>
            <person name="Grabovich M.Y."/>
        </authorList>
    </citation>
    <scope>NUCLEOTIDE SEQUENCE</scope>
    <source>
        <strain evidence="7">DNT52</strain>
        <strain evidence="6 8">H33</strain>
    </source>
</reference>
<sequence>MQTIQQQRAAYALKAVQNAAEDQSIHSEYKSYASNLPAMIHMNGLGQAIAFFKAKSAPEKPPQQRNAKEKAYFSLYEMLSDWLCSKGDLITPMPLQPYHRHNDVLNGITSEDMHTYRFAQAEAQALMDWVKKFAKAFMTDDDNGEQQQ</sequence>
<evidence type="ECO:0000256" key="1">
    <source>
        <dbReference type="ARBA" id="ARBA00004496"/>
    </source>
</evidence>